<dbReference type="SUPFAM" id="SSF64167">
    <property type="entry name" value="SurE-like"/>
    <property type="match status" value="1"/>
</dbReference>
<organism evidence="7 8">
    <name type="scientific">Saccharopolyspora hirsuta</name>
    <dbReference type="NCBI Taxonomy" id="1837"/>
    <lineage>
        <taxon>Bacteria</taxon>
        <taxon>Bacillati</taxon>
        <taxon>Actinomycetota</taxon>
        <taxon>Actinomycetes</taxon>
        <taxon>Pseudonocardiales</taxon>
        <taxon>Pseudonocardiaceae</taxon>
        <taxon>Saccharopolyspora</taxon>
    </lineage>
</organism>
<dbReference type="OrthoDB" id="9780815at2"/>
<dbReference type="EMBL" id="VWPH01000011">
    <property type="protein sequence ID" value="KAA5830074.1"/>
    <property type="molecule type" value="Genomic_DNA"/>
</dbReference>
<dbReference type="HAMAP" id="MF_00060">
    <property type="entry name" value="SurE"/>
    <property type="match status" value="1"/>
</dbReference>
<gene>
    <name evidence="5" type="primary">surE</name>
    <name evidence="7" type="ORF">F1721_23485</name>
</gene>
<evidence type="ECO:0000256" key="1">
    <source>
        <dbReference type="ARBA" id="ARBA00000815"/>
    </source>
</evidence>
<keyword evidence="8" id="KW-1185">Reference proteome</keyword>
<dbReference type="GO" id="GO:0046872">
    <property type="term" value="F:metal ion binding"/>
    <property type="evidence" value="ECO:0007669"/>
    <property type="project" value="UniProtKB-UniRule"/>
</dbReference>
<dbReference type="Pfam" id="PF01975">
    <property type="entry name" value="SurE"/>
    <property type="match status" value="1"/>
</dbReference>
<evidence type="ECO:0000256" key="5">
    <source>
        <dbReference type="HAMAP-Rule" id="MF_00060"/>
    </source>
</evidence>
<evidence type="ECO:0000259" key="6">
    <source>
        <dbReference type="Pfam" id="PF01975"/>
    </source>
</evidence>
<reference evidence="7 8" key="1">
    <citation type="submission" date="2019-09" db="EMBL/GenBank/DDBJ databases">
        <title>Draft genome sequence of the thermophilic Saccharopolyspora hirsuta VKM Ac-666T.</title>
        <authorList>
            <person name="Lobastova T.G."/>
            <person name="Fokina V."/>
            <person name="Bragin E.Y."/>
            <person name="Shtratnikova V.Y."/>
            <person name="Starodumova I.P."/>
            <person name="Tarlachkov S.V."/>
            <person name="Donova M.V."/>
        </authorList>
    </citation>
    <scope>NUCLEOTIDE SEQUENCE [LARGE SCALE GENOMIC DNA]</scope>
    <source>
        <strain evidence="7 8">VKM Ac-666</strain>
    </source>
</reference>
<dbReference type="GO" id="GO:0005737">
    <property type="term" value="C:cytoplasm"/>
    <property type="evidence" value="ECO:0007669"/>
    <property type="project" value="UniProtKB-SubCell"/>
</dbReference>
<keyword evidence="5" id="KW-0547">Nucleotide-binding</keyword>
<evidence type="ECO:0000313" key="7">
    <source>
        <dbReference type="EMBL" id="KAA5830074.1"/>
    </source>
</evidence>
<comment type="cofactor">
    <cofactor evidence="5">
        <name>a divalent metal cation</name>
        <dbReference type="ChEBI" id="CHEBI:60240"/>
    </cofactor>
    <text evidence="5">Binds 1 divalent metal cation per subunit.</text>
</comment>
<dbReference type="AlphaFoldDB" id="A0A5M7BS72"/>
<dbReference type="InterPro" id="IPR002828">
    <property type="entry name" value="SurE-like_Pase/nucleotidase"/>
</dbReference>
<evidence type="ECO:0000256" key="4">
    <source>
        <dbReference type="ARBA" id="ARBA00022801"/>
    </source>
</evidence>
<evidence type="ECO:0000256" key="2">
    <source>
        <dbReference type="ARBA" id="ARBA00011062"/>
    </source>
</evidence>
<accession>A0A5M7BS72</accession>
<feature type="binding site" evidence="5">
    <location>
        <position position="68"/>
    </location>
    <ligand>
        <name>a divalent metal cation</name>
        <dbReference type="ChEBI" id="CHEBI:60240"/>
    </ligand>
</feature>
<dbReference type="InterPro" id="IPR030048">
    <property type="entry name" value="SurE"/>
</dbReference>
<dbReference type="Proteomes" id="UP000323946">
    <property type="component" value="Unassembled WGS sequence"/>
</dbReference>
<dbReference type="GO" id="GO:0000166">
    <property type="term" value="F:nucleotide binding"/>
    <property type="evidence" value="ECO:0007669"/>
    <property type="project" value="UniProtKB-KW"/>
</dbReference>
<comment type="catalytic activity">
    <reaction evidence="1 5">
        <text>a ribonucleoside 5'-phosphate + H2O = a ribonucleoside + phosphate</text>
        <dbReference type="Rhea" id="RHEA:12484"/>
        <dbReference type="ChEBI" id="CHEBI:15377"/>
        <dbReference type="ChEBI" id="CHEBI:18254"/>
        <dbReference type="ChEBI" id="CHEBI:43474"/>
        <dbReference type="ChEBI" id="CHEBI:58043"/>
        <dbReference type="EC" id="3.1.3.5"/>
    </reaction>
</comment>
<dbReference type="InterPro" id="IPR036523">
    <property type="entry name" value="SurE-like_sf"/>
</dbReference>
<comment type="subcellular location">
    <subcellularLocation>
        <location evidence="5">Cytoplasm</location>
    </subcellularLocation>
</comment>
<comment type="caution">
    <text evidence="7">The sequence shown here is derived from an EMBL/GenBank/DDBJ whole genome shotgun (WGS) entry which is preliminary data.</text>
</comment>
<dbReference type="EC" id="3.1.3.5" evidence="5"/>
<evidence type="ECO:0000313" key="8">
    <source>
        <dbReference type="Proteomes" id="UP000323946"/>
    </source>
</evidence>
<dbReference type="Gene3D" id="3.40.1210.10">
    <property type="entry name" value="Survival protein SurE-like phosphatase/nucleotidase"/>
    <property type="match status" value="1"/>
</dbReference>
<dbReference type="PANTHER" id="PTHR30457">
    <property type="entry name" value="5'-NUCLEOTIDASE SURE"/>
    <property type="match status" value="1"/>
</dbReference>
<keyword evidence="3 5" id="KW-0479">Metal-binding</keyword>
<sequence length="329" mass="34238">MEANRTGLGQVLGWSGAMGAPVHPRRGGVMRRSFRWWAASTAAVACVLATASVSPAQEPLDVLLTNDDGYAAPTLAVLKQALTAAGHRVTVVAPCDDQSGSGTELSSNYATGEPTEENTITAKQLAPDVWSVCGSPGDAVLFGVQNVFASEPPDVVVSGVNPGQNTGAVANHSGTVGATITSAELAIPAIAVSVEIDVSTDPPQVGSVPAVAEHATRVLDQLRSTSNGGPLLPPHIALNINYPVASEVRGTQVTSTGRAAFVRPRYERTDLCPDCYVIRPEFDTSPDPVRDSDNNALAADHVSVTPLDGDWTAADHVRASIRQRLGIPR</sequence>
<feature type="binding site" evidence="5">
    <location>
        <position position="99"/>
    </location>
    <ligand>
        <name>a divalent metal cation</name>
        <dbReference type="ChEBI" id="CHEBI:60240"/>
    </ligand>
</feature>
<dbReference type="PANTHER" id="PTHR30457:SF0">
    <property type="entry name" value="PHOSPHATASE, PUTATIVE (AFU_ORTHOLOGUE AFUA_4G01070)-RELATED"/>
    <property type="match status" value="1"/>
</dbReference>
<feature type="binding site" evidence="5">
    <location>
        <position position="67"/>
    </location>
    <ligand>
        <name>a divalent metal cation</name>
        <dbReference type="ChEBI" id="CHEBI:60240"/>
    </ligand>
</feature>
<feature type="binding site" evidence="5">
    <location>
        <position position="161"/>
    </location>
    <ligand>
        <name>a divalent metal cation</name>
        <dbReference type="ChEBI" id="CHEBI:60240"/>
    </ligand>
</feature>
<comment type="similarity">
    <text evidence="2 5">Belongs to the SurE nucleotidase family.</text>
</comment>
<evidence type="ECO:0000256" key="3">
    <source>
        <dbReference type="ARBA" id="ARBA00022723"/>
    </source>
</evidence>
<dbReference type="GO" id="GO:0008253">
    <property type="term" value="F:5'-nucleotidase activity"/>
    <property type="evidence" value="ECO:0007669"/>
    <property type="project" value="UniProtKB-UniRule"/>
</dbReference>
<proteinExistence type="inferred from homology"/>
<keyword evidence="5" id="KW-0963">Cytoplasm</keyword>
<keyword evidence="4 5" id="KW-0378">Hydrolase</keyword>
<protein>
    <recommendedName>
        <fullName evidence="5">5'-nucleotidase SurE</fullName>
        <ecNumber evidence="5">3.1.3.5</ecNumber>
    </recommendedName>
    <alternativeName>
        <fullName evidence="5">Nucleoside 5'-monophosphate phosphohydrolase</fullName>
    </alternativeName>
</protein>
<comment type="function">
    <text evidence="5">Nucleotidase that shows phosphatase activity on nucleoside 5'-monophosphates.</text>
</comment>
<name>A0A5M7BS72_SACHI</name>
<feature type="domain" description="Survival protein SurE-like phosphatase/nucleotidase" evidence="6">
    <location>
        <begin position="62"/>
        <end position="260"/>
    </location>
</feature>